<keyword evidence="5" id="KW-0808">Transferase</keyword>
<evidence type="ECO:0000256" key="7">
    <source>
        <dbReference type="ARBA" id="ARBA00023012"/>
    </source>
</evidence>
<dbReference type="SMART" id="SM00388">
    <property type="entry name" value="HisKA"/>
    <property type="match status" value="1"/>
</dbReference>
<dbReference type="GO" id="GO:0000155">
    <property type="term" value="F:phosphorelay sensor kinase activity"/>
    <property type="evidence" value="ECO:0007669"/>
    <property type="project" value="InterPro"/>
</dbReference>
<evidence type="ECO:0000259" key="10">
    <source>
        <dbReference type="PROSITE" id="PS50109"/>
    </source>
</evidence>
<dbReference type="InterPro" id="IPR035965">
    <property type="entry name" value="PAS-like_dom_sf"/>
</dbReference>
<evidence type="ECO:0000256" key="4">
    <source>
        <dbReference type="ARBA" id="ARBA00022553"/>
    </source>
</evidence>
<dbReference type="InterPro" id="IPR036890">
    <property type="entry name" value="HATPase_C_sf"/>
</dbReference>
<dbReference type="GO" id="GO:0005886">
    <property type="term" value="C:plasma membrane"/>
    <property type="evidence" value="ECO:0007669"/>
    <property type="project" value="TreeGrafter"/>
</dbReference>
<dbReference type="Gene3D" id="3.30.450.20">
    <property type="entry name" value="PAS domain"/>
    <property type="match status" value="1"/>
</dbReference>
<reference evidence="12" key="1">
    <citation type="submission" date="2020-10" db="EMBL/GenBank/DDBJ databases">
        <authorList>
            <person name="Gilroy R."/>
        </authorList>
    </citation>
    <scope>NUCLEOTIDE SEQUENCE</scope>
    <source>
        <strain evidence="12">CHK33-4379</strain>
    </source>
</reference>
<evidence type="ECO:0000313" key="13">
    <source>
        <dbReference type="Proteomes" id="UP000824136"/>
    </source>
</evidence>
<dbReference type="InterPro" id="IPR004358">
    <property type="entry name" value="Sig_transdc_His_kin-like_C"/>
</dbReference>
<keyword evidence="12" id="KW-0547">Nucleotide-binding</keyword>
<keyword evidence="9" id="KW-1133">Transmembrane helix</keyword>
<evidence type="ECO:0000256" key="1">
    <source>
        <dbReference type="ARBA" id="ARBA00000085"/>
    </source>
</evidence>
<dbReference type="Pfam" id="PF00512">
    <property type="entry name" value="HisKA"/>
    <property type="match status" value="1"/>
</dbReference>
<dbReference type="Proteomes" id="UP000824136">
    <property type="component" value="Unassembled WGS sequence"/>
</dbReference>
<organism evidence="12 13">
    <name type="scientific">Candidatus Faeciplasma pullistercoris</name>
    <dbReference type="NCBI Taxonomy" id="2840800"/>
    <lineage>
        <taxon>Bacteria</taxon>
        <taxon>Bacillati</taxon>
        <taxon>Bacillota</taxon>
        <taxon>Clostridia</taxon>
        <taxon>Eubacteriales</taxon>
        <taxon>Oscillospiraceae</taxon>
        <taxon>Oscillospiraceae incertae sedis</taxon>
        <taxon>Candidatus Faeciplasma</taxon>
    </lineage>
</organism>
<dbReference type="SUPFAM" id="SSF55874">
    <property type="entry name" value="ATPase domain of HSP90 chaperone/DNA topoisomerase II/histidine kinase"/>
    <property type="match status" value="1"/>
</dbReference>
<gene>
    <name evidence="12" type="ORF">IAC39_05120</name>
</gene>
<dbReference type="Gene3D" id="1.10.287.130">
    <property type="match status" value="1"/>
</dbReference>
<name>A0A9D1GTD7_9FIRM</name>
<dbReference type="InterPro" id="IPR050351">
    <property type="entry name" value="BphY/WalK/GraS-like"/>
</dbReference>
<dbReference type="InterPro" id="IPR000014">
    <property type="entry name" value="PAS"/>
</dbReference>
<sequence>MSRRIFHSTILVAIVVLISTVVLIMGILFELFEDQLANELKSKAEFISYGLSHEGYDFLHDFDGEGERITIIAPDGTVIEDTEVDASTLGNHGGREEVKEAFETGNGQSIRYSDTLMERIVYNAVLMDDGNVLRVSQSRYSVFAVLFSLLRPIVIVIAIAMILSFILSERAAKKIVRPINAIDLDNPERNETYGELTPLLRKISSQRNTINAQLQSARHKQEEFTLITENMSEGFLVIDKDSTVLTYNTAALGIFGVSGENAGGSVFTFNRSREFRNAVRSALRGSKTESEMSLRDKSYRIIASPVIGDGSDGEVIGAVLIILDITESVERERLRREFTSNVSHELKTPLTSISGFAEMMKAGGVPEETVVDFSQAIYDEARRLIVLVNDIIRISELDEKIISYEWEKIDIYDLSCDVAKRLKPEADKHGVAISVSGEHTTVKGVGKILDELVYNIVENAVKYNKENGSVSIHVETENGRARLSVSDTGIGIPKEDLDRVFERFYRVDKSHSKLIGGTGLGLSIVKHAASFHGASVSLESTQGVGTTLSVLFAPSEND</sequence>
<dbReference type="Pfam" id="PF08448">
    <property type="entry name" value="PAS_4"/>
    <property type="match status" value="1"/>
</dbReference>
<evidence type="ECO:0000313" key="12">
    <source>
        <dbReference type="EMBL" id="HIT59068.1"/>
    </source>
</evidence>
<dbReference type="PANTHER" id="PTHR45453">
    <property type="entry name" value="PHOSPHATE REGULON SENSOR PROTEIN PHOR"/>
    <property type="match status" value="1"/>
</dbReference>
<dbReference type="PROSITE" id="PS50112">
    <property type="entry name" value="PAS"/>
    <property type="match status" value="1"/>
</dbReference>
<dbReference type="InterPro" id="IPR005467">
    <property type="entry name" value="His_kinase_dom"/>
</dbReference>
<keyword evidence="6" id="KW-0418">Kinase</keyword>
<dbReference type="CDD" id="cd00130">
    <property type="entry name" value="PAS"/>
    <property type="match status" value="1"/>
</dbReference>
<comment type="subcellular location">
    <subcellularLocation>
        <location evidence="2">Membrane</location>
    </subcellularLocation>
</comment>
<dbReference type="SUPFAM" id="SSF55785">
    <property type="entry name" value="PYP-like sensor domain (PAS domain)"/>
    <property type="match status" value="1"/>
</dbReference>
<evidence type="ECO:0000256" key="5">
    <source>
        <dbReference type="ARBA" id="ARBA00022679"/>
    </source>
</evidence>
<evidence type="ECO:0000256" key="9">
    <source>
        <dbReference type="SAM" id="Phobius"/>
    </source>
</evidence>
<keyword evidence="4" id="KW-0597">Phosphoprotein</keyword>
<feature type="domain" description="PAS" evidence="11">
    <location>
        <begin position="220"/>
        <end position="264"/>
    </location>
</feature>
<feature type="transmembrane region" description="Helical" evidence="9">
    <location>
        <begin position="12"/>
        <end position="32"/>
    </location>
</feature>
<evidence type="ECO:0000256" key="2">
    <source>
        <dbReference type="ARBA" id="ARBA00004370"/>
    </source>
</evidence>
<keyword evidence="8 9" id="KW-0472">Membrane</keyword>
<dbReference type="Gene3D" id="3.30.565.10">
    <property type="entry name" value="Histidine kinase-like ATPase, C-terminal domain"/>
    <property type="match status" value="1"/>
</dbReference>
<accession>A0A9D1GTD7</accession>
<feature type="domain" description="Histidine kinase" evidence="10">
    <location>
        <begin position="341"/>
        <end position="556"/>
    </location>
</feature>
<dbReference type="CDD" id="cd00075">
    <property type="entry name" value="HATPase"/>
    <property type="match status" value="1"/>
</dbReference>
<dbReference type="SMART" id="SM00387">
    <property type="entry name" value="HATPase_c"/>
    <property type="match status" value="1"/>
</dbReference>
<dbReference type="EC" id="2.7.13.3" evidence="3"/>
<dbReference type="InterPro" id="IPR013656">
    <property type="entry name" value="PAS_4"/>
</dbReference>
<proteinExistence type="predicted"/>
<dbReference type="AlphaFoldDB" id="A0A9D1GTD7"/>
<dbReference type="InterPro" id="IPR003594">
    <property type="entry name" value="HATPase_dom"/>
</dbReference>
<reference evidence="12" key="2">
    <citation type="journal article" date="2021" name="PeerJ">
        <title>Extensive microbial diversity within the chicken gut microbiome revealed by metagenomics and culture.</title>
        <authorList>
            <person name="Gilroy R."/>
            <person name="Ravi A."/>
            <person name="Getino M."/>
            <person name="Pursley I."/>
            <person name="Horton D.L."/>
            <person name="Alikhan N.F."/>
            <person name="Baker D."/>
            <person name="Gharbi K."/>
            <person name="Hall N."/>
            <person name="Watson M."/>
            <person name="Adriaenssens E.M."/>
            <person name="Foster-Nyarko E."/>
            <person name="Jarju S."/>
            <person name="Secka A."/>
            <person name="Antonio M."/>
            <person name="Oren A."/>
            <person name="Chaudhuri R.R."/>
            <person name="La Ragione R."/>
            <person name="Hildebrand F."/>
            <person name="Pallen M.J."/>
        </authorList>
    </citation>
    <scope>NUCLEOTIDE SEQUENCE</scope>
    <source>
        <strain evidence="12">CHK33-4379</strain>
    </source>
</reference>
<dbReference type="PANTHER" id="PTHR45453:SF1">
    <property type="entry name" value="PHOSPHATE REGULON SENSOR PROTEIN PHOR"/>
    <property type="match status" value="1"/>
</dbReference>
<evidence type="ECO:0000256" key="3">
    <source>
        <dbReference type="ARBA" id="ARBA00012438"/>
    </source>
</evidence>
<comment type="catalytic activity">
    <reaction evidence="1">
        <text>ATP + protein L-histidine = ADP + protein N-phospho-L-histidine.</text>
        <dbReference type="EC" id="2.7.13.3"/>
    </reaction>
</comment>
<dbReference type="Pfam" id="PF02518">
    <property type="entry name" value="HATPase_c"/>
    <property type="match status" value="1"/>
</dbReference>
<dbReference type="InterPro" id="IPR036097">
    <property type="entry name" value="HisK_dim/P_sf"/>
</dbReference>
<dbReference type="PROSITE" id="PS50109">
    <property type="entry name" value="HIS_KIN"/>
    <property type="match status" value="1"/>
</dbReference>
<keyword evidence="7" id="KW-0902">Two-component regulatory system</keyword>
<comment type="caution">
    <text evidence="12">The sequence shown here is derived from an EMBL/GenBank/DDBJ whole genome shotgun (WGS) entry which is preliminary data.</text>
</comment>
<dbReference type="GO" id="GO:0004721">
    <property type="term" value="F:phosphoprotein phosphatase activity"/>
    <property type="evidence" value="ECO:0007669"/>
    <property type="project" value="TreeGrafter"/>
</dbReference>
<dbReference type="GO" id="GO:0016036">
    <property type="term" value="P:cellular response to phosphate starvation"/>
    <property type="evidence" value="ECO:0007669"/>
    <property type="project" value="TreeGrafter"/>
</dbReference>
<dbReference type="FunFam" id="3.30.565.10:FF:000006">
    <property type="entry name" value="Sensor histidine kinase WalK"/>
    <property type="match status" value="1"/>
</dbReference>
<dbReference type="GO" id="GO:0005524">
    <property type="term" value="F:ATP binding"/>
    <property type="evidence" value="ECO:0007669"/>
    <property type="project" value="UniProtKB-KW"/>
</dbReference>
<dbReference type="InterPro" id="IPR003661">
    <property type="entry name" value="HisK_dim/P_dom"/>
</dbReference>
<keyword evidence="12" id="KW-0067">ATP-binding</keyword>
<feature type="transmembrane region" description="Helical" evidence="9">
    <location>
        <begin position="140"/>
        <end position="167"/>
    </location>
</feature>
<dbReference type="EMBL" id="DVLL01000019">
    <property type="protein sequence ID" value="HIT59068.1"/>
    <property type="molecule type" value="Genomic_DNA"/>
</dbReference>
<protein>
    <recommendedName>
        <fullName evidence="3">histidine kinase</fullName>
        <ecNumber evidence="3">2.7.13.3</ecNumber>
    </recommendedName>
</protein>
<evidence type="ECO:0000259" key="11">
    <source>
        <dbReference type="PROSITE" id="PS50112"/>
    </source>
</evidence>
<dbReference type="FunFam" id="1.10.287.130:FF:000001">
    <property type="entry name" value="Two-component sensor histidine kinase"/>
    <property type="match status" value="1"/>
</dbReference>
<dbReference type="PRINTS" id="PR00344">
    <property type="entry name" value="BCTRLSENSOR"/>
</dbReference>
<dbReference type="CDD" id="cd00082">
    <property type="entry name" value="HisKA"/>
    <property type="match status" value="1"/>
</dbReference>
<keyword evidence="9" id="KW-0812">Transmembrane</keyword>
<dbReference type="NCBIfam" id="TIGR00229">
    <property type="entry name" value="sensory_box"/>
    <property type="match status" value="1"/>
</dbReference>
<dbReference type="SUPFAM" id="SSF47384">
    <property type="entry name" value="Homodimeric domain of signal transducing histidine kinase"/>
    <property type="match status" value="1"/>
</dbReference>
<evidence type="ECO:0000256" key="6">
    <source>
        <dbReference type="ARBA" id="ARBA00022777"/>
    </source>
</evidence>
<evidence type="ECO:0000256" key="8">
    <source>
        <dbReference type="ARBA" id="ARBA00023136"/>
    </source>
</evidence>